<dbReference type="CDD" id="cd02511">
    <property type="entry name" value="Beta4Glucosyltransferase"/>
    <property type="match status" value="1"/>
</dbReference>
<gene>
    <name evidence="6" type="ORF">BBG48_005450</name>
</gene>
<dbReference type="InterPro" id="IPR019734">
    <property type="entry name" value="TPR_rpt"/>
</dbReference>
<feature type="domain" description="Glycosyltransferase 2-like" evidence="5">
    <location>
        <begin position="4"/>
        <end position="102"/>
    </location>
</feature>
<dbReference type="SUPFAM" id="SSF53448">
    <property type="entry name" value="Nucleotide-diphospho-sugar transferases"/>
    <property type="match status" value="1"/>
</dbReference>
<organism evidence="6 7">
    <name type="scientific">Criibacterium bergeronii</name>
    <dbReference type="NCBI Taxonomy" id="1871336"/>
    <lineage>
        <taxon>Bacteria</taxon>
        <taxon>Bacillati</taxon>
        <taxon>Bacillota</taxon>
        <taxon>Clostridia</taxon>
        <taxon>Peptostreptococcales</taxon>
        <taxon>Filifactoraceae</taxon>
        <taxon>Criibacterium</taxon>
    </lineage>
</organism>
<dbReference type="InterPro" id="IPR011990">
    <property type="entry name" value="TPR-like_helical_dom_sf"/>
</dbReference>
<keyword evidence="7" id="KW-1185">Reference proteome</keyword>
<evidence type="ECO:0000256" key="3">
    <source>
        <dbReference type="PROSITE-ProRule" id="PRU00339"/>
    </source>
</evidence>
<dbReference type="PANTHER" id="PTHR43630:SF2">
    <property type="entry name" value="GLYCOSYLTRANSFERASE"/>
    <property type="match status" value="1"/>
</dbReference>
<evidence type="ECO:0000256" key="1">
    <source>
        <dbReference type="ARBA" id="ARBA00022737"/>
    </source>
</evidence>
<feature type="repeat" description="TPR" evidence="3">
    <location>
        <begin position="319"/>
        <end position="352"/>
    </location>
</feature>
<dbReference type="Pfam" id="PF00535">
    <property type="entry name" value="Glycos_transf_2"/>
    <property type="match status" value="1"/>
</dbReference>
<evidence type="ECO:0000259" key="5">
    <source>
        <dbReference type="Pfam" id="PF00535"/>
    </source>
</evidence>
<keyword evidence="1" id="KW-0677">Repeat</keyword>
<name>A0A371ILK4_9FIRM</name>
<dbReference type="Gene3D" id="3.90.550.10">
    <property type="entry name" value="Spore Coat Polysaccharide Biosynthesis Protein SpsA, Chain A"/>
    <property type="match status" value="1"/>
</dbReference>
<dbReference type="InterPro" id="IPR001173">
    <property type="entry name" value="Glyco_trans_2-like"/>
</dbReference>
<evidence type="ECO:0000256" key="4">
    <source>
        <dbReference type="SAM" id="Coils"/>
    </source>
</evidence>
<dbReference type="RefSeq" id="WP_068913353.1">
    <property type="nucleotide sequence ID" value="NZ_MBEW02000008.1"/>
</dbReference>
<sequence length="360" mass="42264">MEFSICMIVKNEEKHIENCLRPLSKLGYEIIVVDTGSTDKTVELSKKYTDKVYFFEWVNNFAKAKNYAISMATNDYIFVIDADEYIIEFDKKSIEDFFAKNPDKVGRLKRIEHIIMDNGDINTSTSYTNRFFNKNLYEYAGAIHEQLVKKANSRFKYETKVMNAVADHVGYNTTEEDKLLKAKRNIKILESELKKYMTKEQEKEYAPYILYHLGKSYYYIKDYEKAVDYFNKAMYYDVDTKLEYVNDMVISFGYCLLNLQRHEDALLLEKVYDAFSNSADFVYLMGHVYMNNAMFVQAVEEFKKATTFKTSNVRGVNSYLSYYNMGVIYEVAGDLDSAIKFYKKASNYIPAMKRLQNIKN</sequence>
<protein>
    <submittedName>
        <fullName evidence="6">Glycosyltransferase</fullName>
    </submittedName>
</protein>
<dbReference type="STRING" id="1871336.BBG48_10330"/>
<evidence type="ECO:0000313" key="7">
    <source>
        <dbReference type="Proteomes" id="UP000093352"/>
    </source>
</evidence>
<feature type="coiled-coil region" evidence="4">
    <location>
        <begin position="172"/>
        <end position="199"/>
    </location>
</feature>
<comment type="caution">
    <text evidence="6">The sequence shown here is derived from an EMBL/GenBank/DDBJ whole genome shotgun (WGS) entry which is preliminary data.</text>
</comment>
<keyword evidence="2 3" id="KW-0802">TPR repeat</keyword>
<dbReference type="EMBL" id="MBEW02000008">
    <property type="protein sequence ID" value="RDY21373.1"/>
    <property type="molecule type" value="Genomic_DNA"/>
</dbReference>
<dbReference type="Pfam" id="PF13181">
    <property type="entry name" value="TPR_8"/>
    <property type="match status" value="1"/>
</dbReference>
<feature type="repeat" description="TPR" evidence="3">
    <location>
        <begin position="207"/>
        <end position="240"/>
    </location>
</feature>
<evidence type="ECO:0000256" key="2">
    <source>
        <dbReference type="ARBA" id="ARBA00022803"/>
    </source>
</evidence>
<dbReference type="PROSITE" id="PS50005">
    <property type="entry name" value="TPR"/>
    <property type="match status" value="3"/>
</dbReference>
<keyword evidence="4" id="KW-0175">Coiled coil</keyword>
<dbReference type="Pfam" id="PF07719">
    <property type="entry name" value="TPR_2"/>
    <property type="match status" value="1"/>
</dbReference>
<dbReference type="PANTHER" id="PTHR43630">
    <property type="entry name" value="POLY-BETA-1,6-N-ACETYL-D-GLUCOSAMINE SYNTHASE"/>
    <property type="match status" value="1"/>
</dbReference>
<dbReference type="GO" id="GO:0016740">
    <property type="term" value="F:transferase activity"/>
    <property type="evidence" value="ECO:0007669"/>
    <property type="project" value="UniProtKB-KW"/>
</dbReference>
<dbReference type="InterPro" id="IPR029044">
    <property type="entry name" value="Nucleotide-diphossugar_trans"/>
</dbReference>
<dbReference type="Proteomes" id="UP000093352">
    <property type="component" value="Unassembled WGS sequence"/>
</dbReference>
<evidence type="ECO:0000313" key="6">
    <source>
        <dbReference type="EMBL" id="RDY21373.1"/>
    </source>
</evidence>
<dbReference type="InterPro" id="IPR013105">
    <property type="entry name" value="TPR_2"/>
</dbReference>
<dbReference type="SUPFAM" id="SSF48452">
    <property type="entry name" value="TPR-like"/>
    <property type="match status" value="1"/>
</dbReference>
<dbReference type="Gene3D" id="1.25.40.10">
    <property type="entry name" value="Tetratricopeptide repeat domain"/>
    <property type="match status" value="2"/>
</dbReference>
<feature type="repeat" description="TPR" evidence="3">
    <location>
        <begin position="279"/>
        <end position="312"/>
    </location>
</feature>
<proteinExistence type="predicted"/>
<dbReference type="AlphaFoldDB" id="A0A371ILK4"/>
<reference evidence="6 7" key="1">
    <citation type="journal article" date="2016" name="Genome Announc.">
        <title>Draft Genome Sequence of Criibacterium bergeronii gen. nov., sp. nov., Strain CCRI-22567T, Isolated from a Vaginal Sample from a Woman with Bacterial Vaginosis.</title>
        <authorList>
            <person name="Maheux A.F."/>
            <person name="Berube E."/>
            <person name="Boudreau D.K."/>
            <person name="Raymond F."/>
            <person name="Corbeil J."/>
            <person name="Roy P.H."/>
            <person name="Boissinot M."/>
            <person name="Omar R.F."/>
        </authorList>
    </citation>
    <scope>NUCLEOTIDE SEQUENCE [LARGE SCALE GENOMIC DNA]</scope>
    <source>
        <strain evidence="6 7">CCRI-22567</strain>
    </source>
</reference>
<dbReference type="SMART" id="SM00028">
    <property type="entry name" value="TPR"/>
    <property type="match status" value="3"/>
</dbReference>
<accession>A0A371ILK4</accession>